<evidence type="ECO:0000313" key="2">
    <source>
        <dbReference type="EMBL" id="RXG32438.1"/>
    </source>
</evidence>
<dbReference type="InterPro" id="IPR010753">
    <property type="entry name" value="DUF1330"/>
</dbReference>
<gene>
    <name evidence="2" type="ORF">DSL99_761</name>
</gene>
<accession>A0A4V1KSP3</accession>
<comment type="caution">
    <text evidence="2">The sequence shown here is derived from an EMBL/GenBank/DDBJ whole genome shotgun (WGS) entry which is preliminary data.</text>
</comment>
<evidence type="ECO:0000259" key="1">
    <source>
        <dbReference type="Pfam" id="PF07045"/>
    </source>
</evidence>
<protein>
    <recommendedName>
        <fullName evidence="1">DUF1330 domain-containing protein</fullName>
    </recommendedName>
</protein>
<dbReference type="Proteomes" id="UP000290608">
    <property type="component" value="Unassembled WGS sequence"/>
</dbReference>
<dbReference type="Gene3D" id="3.30.70.100">
    <property type="match status" value="1"/>
</dbReference>
<proteinExistence type="predicted"/>
<dbReference type="AlphaFoldDB" id="A0A4V1KSP3"/>
<dbReference type="Pfam" id="PF07045">
    <property type="entry name" value="DUF1330"/>
    <property type="match status" value="1"/>
</dbReference>
<evidence type="ECO:0000313" key="3">
    <source>
        <dbReference type="Proteomes" id="UP000290608"/>
    </source>
</evidence>
<feature type="domain" description="DUF1330" evidence="1">
    <location>
        <begin position="3"/>
        <end position="94"/>
    </location>
</feature>
<sequence length="95" mass="10832">MAAYIVFTRTKTLDKKELETYQNLIKDTIDGHPMEVLVSYGVFEVLEGRPIEGIVIARFPDGDSAKKWYYSDAYQNASKHRYNGALYDGILVEGH</sequence>
<dbReference type="EMBL" id="QOVL01000003">
    <property type="protein sequence ID" value="RXG32438.1"/>
    <property type="molecule type" value="Genomic_DNA"/>
</dbReference>
<reference evidence="2 3" key="1">
    <citation type="submission" date="2018-07" db="EMBL/GenBank/DDBJ databases">
        <title>Leeuwenhoekiella genomics.</title>
        <authorList>
            <person name="Tahon G."/>
            <person name="Willems A."/>
        </authorList>
    </citation>
    <scope>NUCLEOTIDE SEQUENCE [LARGE SCALE GENOMIC DNA]</scope>
    <source>
        <strain evidence="2 3">LMG 1345</strain>
    </source>
</reference>
<dbReference type="InterPro" id="IPR011008">
    <property type="entry name" value="Dimeric_a/b-barrel"/>
</dbReference>
<name>A0A4V1KSP3_9FLAO</name>
<organism evidence="2 3">
    <name type="scientific">Leeuwenhoekiella marinoflava</name>
    <dbReference type="NCBI Taxonomy" id="988"/>
    <lineage>
        <taxon>Bacteria</taxon>
        <taxon>Pseudomonadati</taxon>
        <taxon>Bacteroidota</taxon>
        <taxon>Flavobacteriia</taxon>
        <taxon>Flavobacteriales</taxon>
        <taxon>Flavobacteriaceae</taxon>
        <taxon>Leeuwenhoekiella</taxon>
    </lineage>
</organism>
<dbReference type="SUPFAM" id="SSF54909">
    <property type="entry name" value="Dimeric alpha+beta barrel"/>
    <property type="match status" value="1"/>
</dbReference>
<dbReference type="RefSeq" id="WP_073097528.1">
    <property type="nucleotide sequence ID" value="NZ_QOVL01000003.1"/>
</dbReference>
<dbReference type="STRING" id="1122159.SAMN02745246_00914"/>